<evidence type="ECO:0000256" key="2">
    <source>
        <dbReference type="ARBA" id="ARBA00022679"/>
    </source>
</evidence>
<feature type="domain" description="AGC-kinase C-terminal" evidence="7">
    <location>
        <begin position="1"/>
        <end position="63"/>
    </location>
</feature>
<dbReference type="GO" id="GO:0004674">
    <property type="term" value="F:protein serine/threonine kinase activity"/>
    <property type="evidence" value="ECO:0007669"/>
    <property type="project" value="UniProtKB-KW"/>
</dbReference>
<keyword evidence="4 8" id="KW-0418">Kinase</keyword>
<keyword evidence="3" id="KW-0547">Nucleotide-binding</keyword>
<dbReference type="PROSITE" id="PS51285">
    <property type="entry name" value="AGC_KINASE_CTER"/>
    <property type="match status" value="1"/>
</dbReference>
<evidence type="ECO:0000256" key="6">
    <source>
        <dbReference type="SAM" id="MobiDB-lite"/>
    </source>
</evidence>
<sequence>MDAAFIPEVNDDLDTQNFEKFEESENQTQTSSRTGPWRKMLSSKDINFVGYTYKNFEIVNDYQVPGMAELKKKDTKPKRPSIKSLFEGESEASDSSDIGSVDQPIQGSFLKLLPPELEVSQRQNGSV</sequence>
<name>A0A2P2LIG3_RHIMU</name>
<dbReference type="InterPro" id="IPR000961">
    <property type="entry name" value="AGC-kinase_C"/>
</dbReference>
<keyword evidence="1" id="KW-0723">Serine/threonine-protein kinase</keyword>
<feature type="region of interest" description="Disordered" evidence="6">
    <location>
        <begin position="70"/>
        <end position="102"/>
    </location>
</feature>
<evidence type="ECO:0000313" key="8">
    <source>
        <dbReference type="EMBL" id="MBX17751.1"/>
    </source>
</evidence>
<proteinExistence type="predicted"/>
<evidence type="ECO:0000256" key="1">
    <source>
        <dbReference type="ARBA" id="ARBA00022527"/>
    </source>
</evidence>
<reference evidence="8" key="1">
    <citation type="submission" date="2018-02" db="EMBL/GenBank/DDBJ databases">
        <title>Rhizophora mucronata_Transcriptome.</title>
        <authorList>
            <person name="Meera S.P."/>
            <person name="Sreeshan A."/>
            <person name="Augustine A."/>
        </authorList>
    </citation>
    <scope>NUCLEOTIDE SEQUENCE</scope>
    <source>
        <tissue evidence="8">Leaf</tissue>
    </source>
</reference>
<accession>A0A2P2LIG3</accession>
<protein>
    <submittedName>
        <fullName evidence="8">Serine/threonine-protein kinase CBK1-like</fullName>
    </submittedName>
</protein>
<evidence type="ECO:0000256" key="3">
    <source>
        <dbReference type="ARBA" id="ARBA00022741"/>
    </source>
</evidence>
<evidence type="ECO:0000256" key="4">
    <source>
        <dbReference type="ARBA" id="ARBA00022777"/>
    </source>
</evidence>
<dbReference type="GO" id="GO:0005524">
    <property type="term" value="F:ATP binding"/>
    <property type="evidence" value="ECO:0007669"/>
    <property type="project" value="UniProtKB-KW"/>
</dbReference>
<dbReference type="InterPro" id="IPR017892">
    <property type="entry name" value="Pkinase_C"/>
</dbReference>
<feature type="region of interest" description="Disordered" evidence="6">
    <location>
        <begin position="1"/>
        <end position="37"/>
    </location>
</feature>
<keyword evidence="5" id="KW-0067">ATP-binding</keyword>
<dbReference type="EMBL" id="GGEC01037267">
    <property type="protein sequence ID" value="MBX17751.1"/>
    <property type="molecule type" value="Transcribed_RNA"/>
</dbReference>
<dbReference type="Pfam" id="PF00433">
    <property type="entry name" value="Pkinase_C"/>
    <property type="match status" value="1"/>
</dbReference>
<evidence type="ECO:0000259" key="7">
    <source>
        <dbReference type="PROSITE" id="PS51285"/>
    </source>
</evidence>
<dbReference type="AlphaFoldDB" id="A0A2P2LIG3"/>
<organism evidence="8">
    <name type="scientific">Rhizophora mucronata</name>
    <name type="common">Asiatic mangrove</name>
    <dbReference type="NCBI Taxonomy" id="61149"/>
    <lineage>
        <taxon>Eukaryota</taxon>
        <taxon>Viridiplantae</taxon>
        <taxon>Streptophyta</taxon>
        <taxon>Embryophyta</taxon>
        <taxon>Tracheophyta</taxon>
        <taxon>Spermatophyta</taxon>
        <taxon>Magnoliopsida</taxon>
        <taxon>eudicotyledons</taxon>
        <taxon>Gunneridae</taxon>
        <taxon>Pentapetalae</taxon>
        <taxon>rosids</taxon>
        <taxon>fabids</taxon>
        <taxon>Malpighiales</taxon>
        <taxon>Rhizophoraceae</taxon>
        <taxon>Rhizophora</taxon>
    </lineage>
</organism>
<keyword evidence="2" id="KW-0808">Transferase</keyword>
<evidence type="ECO:0000256" key="5">
    <source>
        <dbReference type="ARBA" id="ARBA00022840"/>
    </source>
</evidence>